<protein>
    <submittedName>
        <fullName evidence="2">Uncharacterized protein</fullName>
    </submittedName>
</protein>
<gene>
    <name evidence="2" type="ORF">S58_55210</name>
</gene>
<reference evidence="2 3" key="1">
    <citation type="journal article" date="2013" name="Appl. Environ. Microbiol.">
        <title>Genome analysis suggests that the soil oligotrophic bacterium Agromonas oligotrophica (Bradyrhizobium oligotrophicum) is a nitrogen-fixing symbiont of Aeschynomene indica.</title>
        <authorList>
            <person name="Okubo T."/>
            <person name="Fukushima S."/>
            <person name="Itakura M."/>
            <person name="Oshima K."/>
            <person name="Longtonglang A."/>
            <person name="Teaumroong N."/>
            <person name="Mitsui H."/>
            <person name="Hattori M."/>
            <person name="Hattori R."/>
            <person name="Hattori T."/>
            <person name="Minamisawa K."/>
        </authorList>
    </citation>
    <scope>NUCLEOTIDE SEQUENCE [LARGE SCALE GENOMIC DNA]</scope>
    <source>
        <strain evidence="2 3">S58</strain>
    </source>
</reference>
<evidence type="ECO:0000256" key="1">
    <source>
        <dbReference type="SAM" id="Phobius"/>
    </source>
</evidence>
<proteinExistence type="predicted"/>
<sequence>MQLSVTSTTQQQTGARRGRRFLAWVVGFALVQIALMEYLGWTTLEGRPPSAAARLQQGNMPVVFFPTDARNWAAFKLQRIADEQPEIIAIGNSRCSQLRSAMFTPYKFYNACLTAWTVSQLRDFLNRITEVSRPRVVIFSMDYFQLSNSYQRIEGKRAGAFRYNIGGHIGGIGSLIGQAMDTSGHGLEALWECLAGRYPQHPREDLTMVGVTAVRNGAGFRWDGSLIYQVAQYDDAKRVMLDLKNGLVNAIPGAPRADEEQLAELAGMAADAKAKGVLLVGIQFPIYAPTVDFLDHDEGYRPYAGTWRDFESEAMKKRFAEMGIVHIDLSRAVMSKDPENFVDTSHPSEAGMVAALIEASDTAGFAAALPRLDIPGLREDLGRANDYVNHYHLYRSTFVK</sequence>
<accession>M4ZCC2</accession>
<keyword evidence="1" id="KW-1133">Transmembrane helix</keyword>
<dbReference type="Proteomes" id="UP000011841">
    <property type="component" value="Chromosome"/>
</dbReference>
<dbReference type="KEGG" id="aol:S58_55210"/>
<dbReference type="AlphaFoldDB" id="M4ZCC2"/>
<keyword evidence="3" id="KW-1185">Reference proteome</keyword>
<dbReference type="EMBL" id="AP012603">
    <property type="protein sequence ID" value="BAM91498.1"/>
    <property type="molecule type" value="Genomic_DNA"/>
</dbReference>
<dbReference type="GeneID" id="301819262"/>
<evidence type="ECO:0000313" key="2">
    <source>
        <dbReference type="EMBL" id="BAM91498.1"/>
    </source>
</evidence>
<dbReference type="RefSeq" id="WP_015668585.1">
    <property type="nucleotide sequence ID" value="NC_020453.1"/>
</dbReference>
<name>M4ZCC2_9BRAD</name>
<organism evidence="2 3">
    <name type="scientific">Bradyrhizobium oligotrophicum S58</name>
    <dbReference type="NCBI Taxonomy" id="1245469"/>
    <lineage>
        <taxon>Bacteria</taxon>
        <taxon>Pseudomonadati</taxon>
        <taxon>Pseudomonadota</taxon>
        <taxon>Alphaproteobacteria</taxon>
        <taxon>Hyphomicrobiales</taxon>
        <taxon>Nitrobacteraceae</taxon>
        <taxon>Bradyrhizobium</taxon>
    </lineage>
</organism>
<dbReference type="OrthoDB" id="8200975at2"/>
<evidence type="ECO:0000313" key="3">
    <source>
        <dbReference type="Proteomes" id="UP000011841"/>
    </source>
</evidence>
<feature type="transmembrane region" description="Helical" evidence="1">
    <location>
        <begin position="21"/>
        <end position="41"/>
    </location>
</feature>
<dbReference type="HOGENOM" id="CLU_688253_0_0_5"/>
<keyword evidence="1" id="KW-0812">Transmembrane</keyword>
<keyword evidence="1" id="KW-0472">Membrane</keyword>
<dbReference type="STRING" id="1245469.S58_55210"/>
<dbReference type="PATRIC" id="fig|1245469.3.peg.5648"/>
<dbReference type="SUPFAM" id="SSF52266">
    <property type="entry name" value="SGNH hydrolase"/>
    <property type="match status" value="1"/>
</dbReference>